<keyword evidence="9" id="KW-1185">Reference proteome</keyword>
<evidence type="ECO:0000256" key="3">
    <source>
        <dbReference type="ARBA" id="ARBA00022603"/>
    </source>
</evidence>
<dbReference type="InterPro" id="IPR029063">
    <property type="entry name" value="SAM-dependent_MTases_sf"/>
</dbReference>
<evidence type="ECO:0000313" key="8">
    <source>
        <dbReference type="EMBL" id="MFC3853707.1"/>
    </source>
</evidence>
<organism evidence="8 9">
    <name type="scientific">Saccharospirillum mangrovi</name>
    <dbReference type="NCBI Taxonomy" id="2161747"/>
    <lineage>
        <taxon>Bacteria</taxon>
        <taxon>Pseudomonadati</taxon>
        <taxon>Pseudomonadota</taxon>
        <taxon>Gammaproteobacteria</taxon>
        <taxon>Oceanospirillales</taxon>
        <taxon>Saccharospirillaceae</taxon>
        <taxon>Saccharospirillum</taxon>
    </lineage>
</organism>
<dbReference type="Pfam" id="PF08468">
    <property type="entry name" value="MTS_N"/>
    <property type="match status" value="1"/>
</dbReference>
<name>A0ABV7ZYX6_9GAMM</name>
<dbReference type="GO" id="GO:0008168">
    <property type="term" value="F:methyltransferase activity"/>
    <property type="evidence" value="ECO:0007669"/>
    <property type="project" value="UniProtKB-KW"/>
</dbReference>
<keyword evidence="3 8" id="KW-0489">Methyltransferase</keyword>
<dbReference type="InterPro" id="IPR007848">
    <property type="entry name" value="Small_mtfrase_dom"/>
</dbReference>
<evidence type="ECO:0000256" key="2">
    <source>
        <dbReference type="ARBA" id="ARBA00022552"/>
    </source>
</evidence>
<evidence type="ECO:0000313" key="9">
    <source>
        <dbReference type="Proteomes" id="UP001595617"/>
    </source>
</evidence>
<dbReference type="PANTHER" id="PTHR47816">
    <property type="entry name" value="RIBOSOMAL RNA SMALL SUBUNIT METHYLTRANSFERASE C"/>
    <property type="match status" value="1"/>
</dbReference>
<keyword evidence="4" id="KW-0808">Transferase</keyword>
<evidence type="ECO:0000256" key="4">
    <source>
        <dbReference type="ARBA" id="ARBA00022679"/>
    </source>
</evidence>
<feature type="domain" description="Methyltransferase small" evidence="6">
    <location>
        <begin position="167"/>
        <end position="331"/>
    </location>
</feature>
<sequence>MSPYSEVLLRWFQPHTAAQCLLLNLPDSAVAEACMQRHHKVQHAHFARAQHLAHAALNLPELMFPQTTSALTDVYWVWPKAKDEALMLLAWLAPQLADDGQLWIVGHNKGGIKSAPKLLTEQGWQVQKVGSAKHCALLRVRKATTTAVEDFDVSRFWKTTSIPDTALSLWTLPGVFCHGKIDQGSRIFLPHLADLSGPVLDFGCGGGLLAAVAQTHKPALEVVATDHHWLAVLSAQRTASENGLIYKVVWSDVLDEVEGRFRTLITNPPFHTGIATDYDITHQLIAGSKDVLLPRARWLAVVNAHLPYEPWLKQHLNNPKRIEHKNGFDVWEAQR</sequence>
<dbReference type="EMBL" id="JBHRYR010000003">
    <property type="protein sequence ID" value="MFC3853707.1"/>
    <property type="molecule type" value="Genomic_DNA"/>
</dbReference>
<keyword evidence="2" id="KW-0698">rRNA processing</keyword>
<keyword evidence="5" id="KW-0949">S-adenosyl-L-methionine</keyword>
<dbReference type="InterPro" id="IPR002052">
    <property type="entry name" value="DNA_methylase_N6_adenine_CS"/>
</dbReference>
<dbReference type="Pfam" id="PF05175">
    <property type="entry name" value="MTS"/>
    <property type="match status" value="1"/>
</dbReference>
<comment type="caution">
    <text evidence="8">The sequence shown here is derived from an EMBL/GenBank/DDBJ whole genome shotgun (WGS) entry which is preliminary data.</text>
</comment>
<proteinExistence type="predicted"/>
<dbReference type="PANTHER" id="PTHR47816:SF4">
    <property type="entry name" value="RIBOSOMAL RNA SMALL SUBUNIT METHYLTRANSFERASE C"/>
    <property type="match status" value="1"/>
</dbReference>
<evidence type="ECO:0000259" key="7">
    <source>
        <dbReference type="Pfam" id="PF08468"/>
    </source>
</evidence>
<reference evidence="9" key="1">
    <citation type="journal article" date="2019" name="Int. J. Syst. Evol. Microbiol.">
        <title>The Global Catalogue of Microorganisms (GCM) 10K type strain sequencing project: providing services to taxonomists for standard genome sequencing and annotation.</title>
        <authorList>
            <consortium name="The Broad Institute Genomics Platform"/>
            <consortium name="The Broad Institute Genome Sequencing Center for Infectious Disease"/>
            <person name="Wu L."/>
            <person name="Ma J."/>
        </authorList>
    </citation>
    <scope>NUCLEOTIDE SEQUENCE [LARGE SCALE GENOMIC DNA]</scope>
    <source>
        <strain evidence="9">IBRC 10765</strain>
    </source>
</reference>
<dbReference type="Proteomes" id="UP001595617">
    <property type="component" value="Unassembled WGS sequence"/>
</dbReference>
<dbReference type="RefSeq" id="WP_380697114.1">
    <property type="nucleotide sequence ID" value="NZ_JBHRYR010000003.1"/>
</dbReference>
<dbReference type="PROSITE" id="PS00092">
    <property type="entry name" value="N6_MTASE"/>
    <property type="match status" value="1"/>
</dbReference>
<evidence type="ECO:0000256" key="1">
    <source>
        <dbReference type="ARBA" id="ARBA00022490"/>
    </source>
</evidence>
<dbReference type="GO" id="GO:0032259">
    <property type="term" value="P:methylation"/>
    <property type="evidence" value="ECO:0007669"/>
    <property type="project" value="UniProtKB-KW"/>
</dbReference>
<dbReference type="SUPFAM" id="SSF53335">
    <property type="entry name" value="S-adenosyl-L-methionine-dependent methyltransferases"/>
    <property type="match status" value="1"/>
</dbReference>
<accession>A0ABV7ZYX6</accession>
<feature type="domain" description="Methyltransferase small N-terminal" evidence="7">
    <location>
        <begin position="5"/>
        <end position="159"/>
    </location>
</feature>
<dbReference type="Gene3D" id="3.40.50.150">
    <property type="entry name" value="Vaccinia Virus protein VP39"/>
    <property type="match status" value="2"/>
</dbReference>
<dbReference type="InterPro" id="IPR013675">
    <property type="entry name" value="Mtase_sm_N"/>
</dbReference>
<keyword evidence="1" id="KW-0963">Cytoplasm</keyword>
<gene>
    <name evidence="8" type="ORF">ACFOOG_12760</name>
</gene>
<dbReference type="InterPro" id="IPR046977">
    <property type="entry name" value="RsmC/RlmG"/>
</dbReference>
<evidence type="ECO:0000259" key="6">
    <source>
        <dbReference type="Pfam" id="PF05175"/>
    </source>
</evidence>
<protein>
    <submittedName>
        <fullName evidence="8">Methyltransferase</fullName>
    </submittedName>
</protein>
<evidence type="ECO:0000256" key="5">
    <source>
        <dbReference type="ARBA" id="ARBA00022691"/>
    </source>
</evidence>